<protein>
    <submittedName>
        <fullName evidence="1">Uncharacterized protein</fullName>
    </submittedName>
</protein>
<reference evidence="1" key="1">
    <citation type="submission" date="2022-10" db="EMBL/GenBank/DDBJ databases">
        <title>Chitiniphilus purpureus sp. nov., a novel chitin-degrading bacterium isolated from crawfish pond sediment.</title>
        <authorList>
            <person name="Li K."/>
        </authorList>
    </citation>
    <scope>NUCLEOTIDE SEQUENCE</scope>
    <source>
        <strain evidence="1">CD1</strain>
    </source>
</reference>
<proteinExistence type="predicted"/>
<keyword evidence="2" id="KW-1185">Reference proteome</keyword>
<accession>A0ABY6DPA7</accession>
<sequence>MFFNLILLPLEIGFAIAYFYLANEFLRLESLVQRRLLLRFDRVNRKVHLHRPRYAGGVITLDWDKVTTAFDGKDEGSVGIPQLLWYPQDTPNGLIEMLLVGRLARADIEIRQRWEFIRRFMQESPQSLPARPKTIGRFSWPWRSVQTASGLLWPFHGPDPAVADLAGRADLCHRQLAVAAAVLGAGVPAGRPPCLWRIVAGGAADPADRPGHLGDAGRGGLVVVAVLAAGVWPSRYRLASPVTHVLGPSTALWPDAGLWRLYG</sequence>
<organism evidence="1 2">
    <name type="scientific">Chitiniphilus purpureus</name>
    <dbReference type="NCBI Taxonomy" id="2981137"/>
    <lineage>
        <taxon>Bacteria</taxon>
        <taxon>Pseudomonadati</taxon>
        <taxon>Pseudomonadota</taxon>
        <taxon>Betaproteobacteria</taxon>
        <taxon>Neisseriales</taxon>
        <taxon>Chitinibacteraceae</taxon>
        <taxon>Chitiniphilus</taxon>
    </lineage>
</organism>
<name>A0ABY6DPA7_9NEIS</name>
<dbReference type="Proteomes" id="UP001061302">
    <property type="component" value="Chromosome"/>
</dbReference>
<evidence type="ECO:0000313" key="2">
    <source>
        <dbReference type="Proteomes" id="UP001061302"/>
    </source>
</evidence>
<evidence type="ECO:0000313" key="1">
    <source>
        <dbReference type="EMBL" id="UXY16205.1"/>
    </source>
</evidence>
<dbReference type="EMBL" id="CP106753">
    <property type="protein sequence ID" value="UXY16205.1"/>
    <property type="molecule type" value="Genomic_DNA"/>
</dbReference>
<dbReference type="RefSeq" id="WP_263125651.1">
    <property type="nucleotide sequence ID" value="NZ_CP106753.1"/>
</dbReference>
<gene>
    <name evidence="1" type="ORF">N8I74_04065</name>
</gene>